<dbReference type="Gene3D" id="2.60.40.10">
    <property type="entry name" value="Immunoglobulins"/>
    <property type="match status" value="1"/>
</dbReference>
<comment type="subcellular location">
    <subcellularLocation>
        <location evidence="1">Membrane</location>
        <topology evidence="1">Single-pass type I membrane protein</topology>
    </subcellularLocation>
</comment>
<dbReference type="SUPFAM" id="SSF48726">
    <property type="entry name" value="Immunoglobulin"/>
    <property type="match status" value="1"/>
</dbReference>
<dbReference type="FunFam" id="2.60.40.10:FF:000774">
    <property type="entry name" value="Hepatitis A virus cellular receptor 1"/>
    <property type="match status" value="1"/>
</dbReference>
<dbReference type="AlphaFoldDB" id="A0AAU9Z157"/>
<comment type="similarity">
    <text evidence="9">Belongs to the immunoglobulin superfamily. TIM family.</text>
</comment>
<feature type="chain" id="PRO_5043841051" evidence="11">
    <location>
        <begin position="22"/>
        <end position="281"/>
    </location>
</feature>
<dbReference type="PANTHER" id="PTHR15498">
    <property type="entry name" value="T-CELL IMMUNOGLOBULIN AND MUCIN DOMAIN CONTAINING TIM"/>
    <property type="match status" value="1"/>
</dbReference>
<dbReference type="GO" id="GO:0006357">
    <property type="term" value="P:regulation of transcription by RNA polymerase II"/>
    <property type="evidence" value="ECO:0007669"/>
    <property type="project" value="TreeGrafter"/>
</dbReference>
<evidence type="ECO:0000256" key="8">
    <source>
        <dbReference type="ARBA" id="ARBA00023319"/>
    </source>
</evidence>
<dbReference type="Pfam" id="PF07686">
    <property type="entry name" value="V-set"/>
    <property type="match status" value="1"/>
</dbReference>
<reference evidence="13" key="1">
    <citation type="submission" date="2022-06" db="EMBL/GenBank/DDBJ databases">
        <authorList>
            <person name="Andreotti S."/>
            <person name="Wyler E."/>
        </authorList>
    </citation>
    <scope>NUCLEOTIDE SEQUENCE</scope>
</reference>
<evidence type="ECO:0000256" key="11">
    <source>
        <dbReference type="SAM" id="SignalP"/>
    </source>
</evidence>
<evidence type="ECO:0000259" key="12">
    <source>
        <dbReference type="PROSITE" id="PS50835"/>
    </source>
</evidence>
<dbReference type="PROSITE" id="PS50835">
    <property type="entry name" value="IG_LIKE"/>
    <property type="match status" value="1"/>
</dbReference>
<dbReference type="InterPro" id="IPR036179">
    <property type="entry name" value="Ig-like_dom_sf"/>
</dbReference>
<evidence type="ECO:0000313" key="13">
    <source>
        <dbReference type="EMBL" id="CAH6786476.1"/>
    </source>
</evidence>
<dbReference type="InterPro" id="IPR051669">
    <property type="entry name" value="Immune_Mod/Transcr_Coactivator"/>
</dbReference>
<protein>
    <submittedName>
        <fullName evidence="13">Havcr2 protein</fullName>
    </submittedName>
</protein>
<dbReference type="SMART" id="SM00409">
    <property type="entry name" value="IG"/>
    <property type="match status" value="1"/>
</dbReference>
<keyword evidence="2 10" id="KW-0812">Transmembrane</keyword>
<proteinExistence type="inferred from homology"/>
<dbReference type="GO" id="GO:0016592">
    <property type="term" value="C:mediator complex"/>
    <property type="evidence" value="ECO:0007669"/>
    <property type="project" value="TreeGrafter"/>
</dbReference>
<evidence type="ECO:0000256" key="3">
    <source>
        <dbReference type="ARBA" id="ARBA00022729"/>
    </source>
</evidence>
<keyword evidence="6" id="KW-1015">Disulfide bond</keyword>
<dbReference type="Proteomes" id="UP001152836">
    <property type="component" value="Unassembled WGS sequence"/>
</dbReference>
<keyword evidence="8" id="KW-0393">Immunoglobulin domain</keyword>
<sequence length="281" mass="30922">MFSPLTFNCILLLLLLLLARSLEDAFIVQVGKNAYLPCRYTLPSSGTPVPVCWGKGPCPWSQCSNGVLSTDERKVTYKKSGRYQLRGNFLKGDVSLTIENVTVDDQGIYCCRVEFPGLGNDEKSNLRLVITPAKFIPAATARGDPTTTSARTLTTEADYSETQTLGTLYDKNQTQISTWADDMKDSGETIRMAIYIGVGVSAGLALALIFGILILKWYSYKKKKLQNSSLITLANLPPVGLANAGAGRNRSEENIYTIEENIYEIQNSDEYYCYTSSGQPS</sequence>
<keyword evidence="14" id="KW-1185">Reference proteome</keyword>
<feature type="transmembrane region" description="Helical" evidence="10">
    <location>
        <begin position="192"/>
        <end position="215"/>
    </location>
</feature>
<evidence type="ECO:0000256" key="2">
    <source>
        <dbReference type="ARBA" id="ARBA00022692"/>
    </source>
</evidence>
<keyword evidence="4 10" id="KW-1133">Transmembrane helix</keyword>
<keyword evidence="7" id="KW-0325">Glycoprotein</keyword>
<keyword evidence="3 11" id="KW-0732">Signal</keyword>
<accession>A0AAU9Z157</accession>
<keyword evidence="5 10" id="KW-0472">Membrane</keyword>
<comment type="caution">
    <text evidence="13">The sequence shown here is derived from an EMBL/GenBank/DDBJ whole genome shotgun (WGS) entry which is preliminary data.</text>
</comment>
<evidence type="ECO:0000256" key="1">
    <source>
        <dbReference type="ARBA" id="ARBA00004479"/>
    </source>
</evidence>
<dbReference type="EMBL" id="CALSGD010001391">
    <property type="protein sequence ID" value="CAH6786476.1"/>
    <property type="molecule type" value="Genomic_DNA"/>
</dbReference>
<evidence type="ECO:0000256" key="4">
    <source>
        <dbReference type="ARBA" id="ARBA00022989"/>
    </source>
</evidence>
<dbReference type="InterPro" id="IPR013106">
    <property type="entry name" value="Ig_V-set"/>
</dbReference>
<gene>
    <name evidence="13" type="primary">Havcr2</name>
    <name evidence="13" type="ORF">PHOROB_LOCUS4541</name>
</gene>
<dbReference type="InterPro" id="IPR007110">
    <property type="entry name" value="Ig-like_dom"/>
</dbReference>
<evidence type="ECO:0000313" key="14">
    <source>
        <dbReference type="Proteomes" id="UP001152836"/>
    </source>
</evidence>
<dbReference type="PANTHER" id="PTHR15498:SF73">
    <property type="entry name" value="HEPATITIS A VIRUS CELLULAR RECEPTOR 2"/>
    <property type="match status" value="1"/>
</dbReference>
<dbReference type="GO" id="GO:0016020">
    <property type="term" value="C:membrane"/>
    <property type="evidence" value="ECO:0007669"/>
    <property type="project" value="UniProtKB-SubCell"/>
</dbReference>
<feature type="domain" description="Ig-like" evidence="12">
    <location>
        <begin position="31"/>
        <end position="131"/>
    </location>
</feature>
<evidence type="ECO:0000256" key="5">
    <source>
        <dbReference type="ARBA" id="ARBA00023136"/>
    </source>
</evidence>
<evidence type="ECO:0000256" key="9">
    <source>
        <dbReference type="ARBA" id="ARBA00038203"/>
    </source>
</evidence>
<evidence type="ECO:0000256" key="7">
    <source>
        <dbReference type="ARBA" id="ARBA00023180"/>
    </source>
</evidence>
<evidence type="ECO:0000256" key="6">
    <source>
        <dbReference type="ARBA" id="ARBA00023157"/>
    </source>
</evidence>
<organism evidence="13 14">
    <name type="scientific">Phodopus roborovskii</name>
    <name type="common">Roborovski's desert hamster</name>
    <name type="synonym">Cricetulus roborovskii</name>
    <dbReference type="NCBI Taxonomy" id="109678"/>
    <lineage>
        <taxon>Eukaryota</taxon>
        <taxon>Metazoa</taxon>
        <taxon>Chordata</taxon>
        <taxon>Craniata</taxon>
        <taxon>Vertebrata</taxon>
        <taxon>Euteleostomi</taxon>
        <taxon>Mammalia</taxon>
        <taxon>Eutheria</taxon>
        <taxon>Euarchontoglires</taxon>
        <taxon>Glires</taxon>
        <taxon>Rodentia</taxon>
        <taxon>Myomorpha</taxon>
        <taxon>Muroidea</taxon>
        <taxon>Cricetidae</taxon>
        <taxon>Cricetinae</taxon>
        <taxon>Phodopus</taxon>
    </lineage>
</organism>
<feature type="signal peptide" evidence="11">
    <location>
        <begin position="1"/>
        <end position="21"/>
    </location>
</feature>
<name>A0AAU9Z157_PHORO</name>
<dbReference type="InterPro" id="IPR003599">
    <property type="entry name" value="Ig_sub"/>
</dbReference>
<dbReference type="InterPro" id="IPR013783">
    <property type="entry name" value="Ig-like_fold"/>
</dbReference>
<evidence type="ECO:0000256" key="10">
    <source>
        <dbReference type="SAM" id="Phobius"/>
    </source>
</evidence>